<keyword evidence="5" id="KW-0732">Signal</keyword>
<dbReference type="SUPFAM" id="SSF53300">
    <property type="entry name" value="vWA-like"/>
    <property type="match status" value="1"/>
</dbReference>
<keyword evidence="8 12" id="KW-0401">Integrin</keyword>
<keyword evidence="7 13" id="KW-1133">Transmembrane helix</keyword>
<keyword evidence="16" id="KW-1185">Reference proteome</keyword>
<evidence type="ECO:0000256" key="3">
    <source>
        <dbReference type="ARBA" id="ARBA00022536"/>
    </source>
</evidence>
<dbReference type="Pfam" id="PF18372">
    <property type="entry name" value="I-EGF_1"/>
    <property type="match status" value="1"/>
</dbReference>
<dbReference type="GO" id="GO:0007229">
    <property type="term" value="P:integrin-mediated signaling pathway"/>
    <property type="evidence" value="ECO:0007669"/>
    <property type="project" value="UniProtKB-KW"/>
</dbReference>
<reference evidence="15" key="1">
    <citation type="submission" date="2025-08" db="UniProtKB">
        <authorList>
            <consortium name="Ensembl"/>
        </authorList>
    </citation>
    <scope>IDENTIFICATION</scope>
</reference>
<dbReference type="GeneTree" id="ENSGT01150000286919"/>
<proteinExistence type="inferred from homology"/>
<evidence type="ECO:0000313" key="15">
    <source>
        <dbReference type="Ensembl" id="ENSOMEP00000027567.1"/>
    </source>
</evidence>
<dbReference type="Gene3D" id="3.40.50.410">
    <property type="entry name" value="von Willebrand factor, type A domain"/>
    <property type="match status" value="1"/>
</dbReference>
<dbReference type="PROSITE" id="PS00243">
    <property type="entry name" value="I_EGF_1"/>
    <property type="match status" value="1"/>
</dbReference>
<dbReference type="PANTHER" id="PTHR10082:SF42">
    <property type="entry name" value="INTEGRIN BETA-4"/>
    <property type="match status" value="1"/>
</dbReference>
<dbReference type="GO" id="GO:0005925">
    <property type="term" value="C:focal adhesion"/>
    <property type="evidence" value="ECO:0007669"/>
    <property type="project" value="TreeGrafter"/>
</dbReference>
<organism evidence="15 16">
    <name type="scientific">Oryzias melastigma</name>
    <name type="common">Marine medaka</name>
    <dbReference type="NCBI Taxonomy" id="30732"/>
    <lineage>
        <taxon>Eukaryota</taxon>
        <taxon>Metazoa</taxon>
        <taxon>Chordata</taxon>
        <taxon>Craniata</taxon>
        <taxon>Vertebrata</taxon>
        <taxon>Euteleostomi</taxon>
        <taxon>Actinopterygii</taxon>
        <taxon>Neopterygii</taxon>
        <taxon>Teleostei</taxon>
        <taxon>Neoteleostei</taxon>
        <taxon>Acanthomorphata</taxon>
        <taxon>Ovalentaria</taxon>
        <taxon>Atherinomorphae</taxon>
        <taxon>Beloniformes</taxon>
        <taxon>Adrianichthyidae</taxon>
        <taxon>Oryziinae</taxon>
        <taxon>Oryzias</taxon>
    </lineage>
</organism>
<dbReference type="GO" id="GO:0007160">
    <property type="term" value="P:cell-matrix adhesion"/>
    <property type="evidence" value="ECO:0007669"/>
    <property type="project" value="TreeGrafter"/>
</dbReference>
<dbReference type="AlphaFoldDB" id="A0A3B3DBW1"/>
<keyword evidence="6" id="KW-0677">Repeat</keyword>
<dbReference type="SUPFAM" id="SSF57196">
    <property type="entry name" value="EGF/Laminin"/>
    <property type="match status" value="1"/>
</dbReference>
<dbReference type="Gene3D" id="2.60.40.1510">
    <property type="entry name" value="ntegrin, alpha v. Chain A, domain 3"/>
    <property type="match status" value="2"/>
</dbReference>
<dbReference type="InterPro" id="IPR015812">
    <property type="entry name" value="Integrin_bsu"/>
</dbReference>
<evidence type="ECO:0000256" key="13">
    <source>
        <dbReference type="SAM" id="Phobius"/>
    </source>
</evidence>
<keyword evidence="12" id="KW-0130">Cell adhesion</keyword>
<evidence type="ECO:0000256" key="5">
    <source>
        <dbReference type="ARBA" id="ARBA00022729"/>
    </source>
</evidence>
<evidence type="ECO:0000256" key="7">
    <source>
        <dbReference type="ARBA" id="ARBA00022989"/>
    </source>
</evidence>
<evidence type="ECO:0000256" key="12">
    <source>
        <dbReference type="RuleBase" id="RU000633"/>
    </source>
</evidence>
<evidence type="ECO:0000313" key="16">
    <source>
        <dbReference type="Proteomes" id="UP000261560"/>
    </source>
</evidence>
<dbReference type="Pfam" id="PF00362">
    <property type="entry name" value="Integrin_beta"/>
    <property type="match status" value="1"/>
</dbReference>
<dbReference type="GO" id="GO:0005178">
    <property type="term" value="F:integrin binding"/>
    <property type="evidence" value="ECO:0007669"/>
    <property type="project" value="TreeGrafter"/>
</dbReference>
<dbReference type="InterPro" id="IPR002369">
    <property type="entry name" value="Integrin_bsu_VWA"/>
</dbReference>
<evidence type="ECO:0000256" key="8">
    <source>
        <dbReference type="ARBA" id="ARBA00023037"/>
    </source>
</evidence>
<feature type="domain" description="Integrin beta subunit VWA" evidence="14">
    <location>
        <begin position="17"/>
        <end position="372"/>
    </location>
</feature>
<reference evidence="15" key="2">
    <citation type="submission" date="2025-09" db="UniProtKB">
        <authorList>
            <consortium name="Ensembl"/>
        </authorList>
    </citation>
    <scope>IDENTIFICATION</scope>
</reference>
<evidence type="ECO:0000256" key="1">
    <source>
        <dbReference type="ARBA" id="ARBA00004479"/>
    </source>
</evidence>
<comment type="subcellular location">
    <subcellularLocation>
        <location evidence="12">Cell membrane</location>
        <topology evidence="12">Single-pass type I membrane protein</topology>
    </subcellularLocation>
    <subcellularLocation>
        <location evidence="1">Membrane</location>
        <topology evidence="1">Single-pass type I membrane protein</topology>
    </subcellularLocation>
</comment>
<dbReference type="FunFam" id="2.10.25.10:FF:000287">
    <property type="entry name" value="Integrin beta"/>
    <property type="match status" value="1"/>
</dbReference>
<dbReference type="SMART" id="SM00187">
    <property type="entry name" value="INB"/>
    <property type="match status" value="1"/>
</dbReference>
<dbReference type="InterPro" id="IPR036465">
    <property type="entry name" value="vWFA_dom_sf"/>
</dbReference>
<evidence type="ECO:0000256" key="6">
    <source>
        <dbReference type="ARBA" id="ARBA00022737"/>
    </source>
</evidence>
<evidence type="ECO:0000259" key="14">
    <source>
        <dbReference type="SMART" id="SM00187"/>
    </source>
</evidence>
<dbReference type="SUPFAM" id="SSF103575">
    <property type="entry name" value="Plexin repeat"/>
    <property type="match status" value="1"/>
</dbReference>
<dbReference type="GO" id="GO:0098609">
    <property type="term" value="P:cell-cell adhesion"/>
    <property type="evidence" value="ECO:0007669"/>
    <property type="project" value="TreeGrafter"/>
</dbReference>
<keyword evidence="10" id="KW-1015">Disulfide bond</keyword>
<dbReference type="PANTHER" id="PTHR10082">
    <property type="entry name" value="INTEGRIN BETA SUBUNIT"/>
    <property type="match status" value="1"/>
</dbReference>
<protein>
    <recommendedName>
        <fullName evidence="12">Integrin beta</fullName>
    </recommendedName>
</protein>
<keyword evidence="3" id="KW-0245">EGF-like domain</keyword>
<dbReference type="GO" id="GO:0016477">
    <property type="term" value="P:cell migration"/>
    <property type="evidence" value="ECO:0007669"/>
    <property type="project" value="TreeGrafter"/>
</dbReference>
<sequence>MSRLQEKNYCFASRASNCSQCLQAGKGCAYCSEEVRADPPIRASAIITKEGSMSIDQVGLHLQVPLLLNVEVFAPKKGPLDLYILMDFSNSMADDLSNLKKMGEELGEQRLSDDYTIGFGKFVDKVIEPQTDMRPAKLKEPWPQSDPPFAFQSVIKLTNNVSYFQQELQKERISGNLDAPEGGFDAILQAAVCGEKIGWRQHSTHLLVFSTESAFHYEADGVNVLSGILPRNDEQCHLDKQGKYTHETSQDYPSIPTLVRLLGKHNIIPIFAVTNYSYSYYEKLEKYFPIAEVGLLQDDSSNILQVMEEEVLTAFSFAPKGKFKMLLKAQRTVDKEPVCKMNPSDKEGTMRVKPTTFNAAVSVKASVLCPTCACEQNPIKKSDRCHRNGDLVCGKCQCHDGWLGNFCNCSTADSALDANQCIGPGMTQPCSGRGDCQPCGTCVCYNPEQFEGPFCQYDRTQCQRRGGFLCNGTHRGSCVMGRCACTEGWEGDACDCTKSNQTCVDSRGGICSGLGTCECGRCTCSNSSADLTVTCEPSFQLGACDGSKKCAQCKAWKTGEEKDKCDECVFKVELVDELKERKHQGADSLVETHPTEQVSLQPTLCFDPSECPPGGLLWLLPLLLFLLLLLALLLLCCWKYCACCASCWQVPSHLKADGRTDGALASL</sequence>
<dbReference type="GO" id="GO:0033627">
    <property type="term" value="P:cell adhesion mediated by integrin"/>
    <property type="evidence" value="ECO:0007669"/>
    <property type="project" value="TreeGrafter"/>
</dbReference>
<dbReference type="FunFam" id="3.40.50.410:FF:000036">
    <property type="entry name" value="Integrin beta"/>
    <property type="match status" value="1"/>
</dbReference>
<dbReference type="PROSITE" id="PS52047">
    <property type="entry name" value="I_EGF_2"/>
    <property type="match status" value="1"/>
</dbReference>
<dbReference type="GO" id="GO:0009986">
    <property type="term" value="C:cell surface"/>
    <property type="evidence" value="ECO:0007669"/>
    <property type="project" value="TreeGrafter"/>
</dbReference>
<evidence type="ECO:0000256" key="11">
    <source>
        <dbReference type="ARBA" id="ARBA00023180"/>
    </source>
</evidence>
<dbReference type="Gene3D" id="2.10.25.10">
    <property type="entry name" value="Laminin"/>
    <property type="match status" value="3"/>
</dbReference>
<evidence type="ECO:0000256" key="2">
    <source>
        <dbReference type="ARBA" id="ARBA00007449"/>
    </source>
</evidence>
<keyword evidence="9 13" id="KW-0472">Membrane</keyword>
<dbReference type="GO" id="GO:0008305">
    <property type="term" value="C:integrin complex"/>
    <property type="evidence" value="ECO:0007669"/>
    <property type="project" value="TreeGrafter"/>
</dbReference>
<accession>A0A3B3DBW1</accession>
<dbReference type="InterPro" id="IPR057243">
    <property type="entry name" value="Integrin_I-EGF_CS"/>
</dbReference>
<dbReference type="PRINTS" id="PR01186">
    <property type="entry name" value="INTEGRINB"/>
</dbReference>
<dbReference type="InterPro" id="IPR036349">
    <property type="entry name" value="Integrin_bsu_tail_dom_sf"/>
</dbReference>
<feature type="transmembrane region" description="Helical" evidence="13">
    <location>
        <begin position="615"/>
        <end position="638"/>
    </location>
</feature>
<dbReference type="Proteomes" id="UP000261560">
    <property type="component" value="Unplaced"/>
</dbReference>
<evidence type="ECO:0000256" key="4">
    <source>
        <dbReference type="ARBA" id="ARBA00022692"/>
    </source>
</evidence>
<dbReference type="InterPro" id="IPR040622">
    <property type="entry name" value="EGF_integrin_1"/>
</dbReference>
<dbReference type="Ensembl" id="ENSOMET00000001646.1">
    <property type="protein sequence ID" value="ENSOMEP00000027567.1"/>
    <property type="gene ID" value="ENSOMEG00000010153.1"/>
</dbReference>
<evidence type="ECO:0000256" key="10">
    <source>
        <dbReference type="ARBA" id="ARBA00023157"/>
    </source>
</evidence>
<keyword evidence="11" id="KW-0325">Glycoprotein</keyword>
<dbReference type="SUPFAM" id="SSF69687">
    <property type="entry name" value="Integrin beta tail domain"/>
    <property type="match status" value="1"/>
</dbReference>
<name>A0A3B3DBW1_ORYME</name>
<keyword evidence="4 12" id="KW-0812">Transmembrane</keyword>
<comment type="similarity">
    <text evidence="2 12">Belongs to the integrin beta chain family.</text>
</comment>
<evidence type="ECO:0000256" key="9">
    <source>
        <dbReference type="ARBA" id="ARBA00023136"/>
    </source>
</evidence>